<accession>A0A915JRL1</accession>
<organism evidence="1 2">
    <name type="scientific">Romanomermis culicivorax</name>
    <name type="common">Nematode worm</name>
    <dbReference type="NCBI Taxonomy" id="13658"/>
    <lineage>
        <taxon>Eukaryota</taxon>
        <taxon>Metazoa</taxon>
        <taxon>Ecdysozoa</taxon>
        <taxon>Nematoda</taxon>
        <taxon>Enoplea</taxon>
        <taxon>Dorylaimia</taxon>
        <taxon>Mermithida</taxon>
        <taxon>Mermithoidea</taxon>
        <taxon>Mermithidae</taxon>
        <taxon>Romanomermis</taxon>
    </lineage>
</organism>
<evidence type="ECO:0000313" key="1">
    <source>
        <dbReference type="Proteomes" id="UP000887565"/>
    </source>
</evidence>
<protein>
    <submittedName>
        <fullName evidence="2">Uncharacterized protein</fullName>
    </submittedName>
</protein>
<dbReference type="OMA" id="ANYFEDT"/>
<proteinExistence type="predicted"/>
<dbReference type="WBParaSite" id="nRc.2.0.1.t28511-RA">
    <property type="protein sequence ID" value="nRc.2.0.1.t28511-RA"/>
    <property type="gene ID" value="nRc.2.0.1.g28511"/>
</dbReference>
<keyword evidence="1" id="KW-1185">Reference proteome</keyword>
<evidence type="ECO:0000313" key="2">
    <source>
        <dbReference type="WBParaSite" id="nRc.2.0.1.t28511-RA"/>
    </source>
</evidence>
<name>A0A915JRL1_ROMCU</name>
<reference evidence="2" key="1">
    <citation type="submission" date="2022-11" db="UniProtKB">
        <authorList>
            <consortium name="WormBaseParasite"/>
        </authorList>
    </citation>
    <scope>IDENTIFICATION</scope>
</reference>
<dbReference type="AlphaFoldDB" id="A0A915JRL1"/>
<dbReference type="Proteomes" id="UP000887565">
    <property type="component" value="Unplaced"/>
</dbReference>
<sequence length="88" mass="10052">MWVQAIPSLAFVPQHEVEAAFDQLIEQENFPPEILPIANYFEDTYIGRHLRRGRQIPSFPIELCNVHQRSLNGQSCSNNDVEVGIVAF</sequence>